<evidence type="ECO:0000313" key="2">
    <source>
        <dbReference type="Proteomes" id="UP000308054"/>
    </source>
</evidence>
<dbReference type="Gene3D" id="2.40.10.270">
    <property type="entry name" value="Bacteriophage SPP1 head-tail adaptor protein"/>
    <property type="match status" value="1"/>
</dbReference>
<keyword evidence="2" id="KW-1185">Reference proteome</keyword>
<dbReference type="EMBL" id="SRXW01000006">
    <property type="protein sequence ID" value="TGY87353.1"/>
    <property type="molecule type" value="Genomic_DNA"/>
</dbReference>
<organism evidence="1 2">
    <name type="scientific">Marinicauda algicola</name>
    <dbReference type="NCBI Taxonomy" id="2029849"/>
    <lineage>
        <taxon>Bacteria</taxon>
        <taxon>Pseudomonadati</taxon>
        <taxon>Pseudomonadota</taxon>
        <taxon>Alphaproteobacteria</taxon>
        <taxon>Maricaulales</taxon>
        <taxon>Maricaulaceae</taxon>
        <taxon>Marinicauda</taxon>
    </lineage>
</organism>
<gene>
    <name evidence="1" type="ORF">E5163_14895</name>
</gene>
<dbReference type="Pfam" id="PF05521">
    <property type="entry name" value="Phage_HCP"/>
    <property type="match status" value="1"/>
</dbReference>
<dbReference type="InterPro" id="IPR008767">
    <property type="entry name" value="Phage_SPP1_head-tail_adaptor"/>
</dbReference>
<sequence>MAARSAGDLREVVTIEQQSQVHQGGGVYAPGWSTLHGSVRARIEPQSGRQVMRAEQTVDRHRYLVTIYRRTGLDNTMRLVWTNESDRKLRIESVGLTPGDRRYMELVCYEEEPAT</sequence>
<reference evidence="1 2" key="1">
    <citation type="journal article" date="2017" name="Int. J. Syst. Evol. Microbiol.">
        <title>Marinicauda algicola sp. nov., isolated from a marine red alga Rhodosorus marinus.</title>
        <authorList>
            <person name="Jeong S.E."/>
            <person name="Jeon S.H."/>
            <person name="Chun B.H."/>
            <person name="Kim D.W."/>
            <person name="Jeon C.O."/>
        </authorList>
    </citation>
    <scope>NUCLEOTIDE SEQUENCE [LARGE SCALE GENOMIC DNA]</scope>
    <source>
        <strain evidence="1 2">JCM 31718</strain>
    </source>
</reference>
<dbReference type="NCBIfam" id="TIGR01563">
    <property type="entry name" value="gp16_SPP1"/>
    <property type="match status" value="1"/>
</dbReference>
<protein>
    <submittedName>
        <fullName evidence="1">Head-tail adaptor protein</fullName>
    </submittedName>
</protein>
<dbReference type="RefSeq" id="WP_135997327.1">
    <property type="nucleotide sequence ID" value="NZ_CP071057.1"/>
</dbReference>
<evidence type="ECO:0000313" key="1">
    <source>
        <dbReference type="EMBL" id="TGY87353.1"/>
    </source>
</evidence>
<accession>A0A4S2GWG2</accession>
<proteinExistence type="predicted"/>
<dbReference type="AlphaFoldDB" id="A0A4S2GWG2"/>
<dbReference type="Proteomes" id="UP000308054">
    <property type="component" value="Unassembled WGS sequence"/>
</dbReference>
<dbReference type="InterPro" id="IPR038666">
    <property type="entry name" value="SSP1_head-tail_sf"/>
</dbReference>
<name>A0A4S2GWG2_9PROT</name>
<comment type="caution">
    <text evidence="1">The sequence shown here is derived from an EMBL/GenBank/DDBJ whole genome shotgun (WGS) entry which is preliminary data.</text>
</comment>